<dbReference type="AlphaFoldDB" id="A0A0E9RF08"/>
<reference evidence="1" key="1">
    <citation type="submission" date="2014-11" db="EMBL/GenBank/DDBJ databases">
        <authorList>
            <person name="Amaro Gonzalez C."/>
        </authorList>
    </citation>
    <scope>NUCLEOTIDE SEQUENCE</scope>
</reference>
<proteinExistence type="predicted"/>
<organism evidence="1">
    <name type="scientific">Anguilla anguilla</name>
    <name type="common">European freshwater eel</name>
    <name type="synonym">Muraena anguilla</name>
    <dbReference type="NCBI Taxonomy" id="7936"/>
    <lineage>
        <taxon>Eukaryota</taxon>
        <taxon>Metazoa</taxon>
        <taxon>Chordata</taxon>
        <taxon>Craniata</taxon>
        <taxon>Vertebrata</taxon>
        <taxon>Euteleostomi</taxon>
        <taxon>Actinopterygii</taxon>
        <taxon>Neopterygii</taxon>
        <taxon>Teleostei</taxon>
        <taxon>Anguilliformes</taxon>
        <taxon>Anguillidae</taxon>
        <taxon>Anguilla</taxon>
    </lineage>
</organism>
<accession>A0A0E9RF08</accession>
<reference evidence="1" key="2">
    <citation type="journal article" date="2015" name="Fish Shellfish Immunol.">
        <title>Early steps in the European eel (Anguilla anguilla)-Vibrio vulnificus interaction in the gills: Role of the RtxA13 toxin.</title>
        <authorList>
            <person name="Callol A."/>
            <person name="Pajuelo D."/>
            <person name="Ebbesson L."/>
            <person name="Teles M."/>
            <person name="MacKenzie S."/>
            <person name="Amaro C."/>
        </authorList>
    </citation>
    <scope>NUCLEOTIDE SEQUENCE</scope>
</reference>
<protein>
    <submittedName>
        <fullName evidence="1">Uncharacterized protein</fullName>
    </submittedName>
</protein>
<dbReference type="EMBL" id="GBXM01081205">
    <property type="protein sequence ID" value="JAH27372.1"/>
    <property type="molecule type" value="Transcribed_RNA"/>
</dbReference>
<evidence type="ECO:0000313" key="1">
    <source>
        <dbReference type="EMBL" id="JAH27372.1"/>
    </source>
</evidence>
<sequence length="73" mass="8460">MNQICMALPISRTMTTVYNICIIRAMLSLELPNLFYPSHIFFPLLFPNNLWIQSDISTVAHRGAIFRLSYLLN</sequence>
<name>A0A0E9RF08_ANGAN</name>